<dbReference type="CDD" id="cd00619">
    <property type="entry name" value="Terminator_NusB"/>
    <property type="match status" value="1"/>
</dbReference>
<evidence type="ECO:0000256" key="4">
    <source>
        <dbReference type="ARBA" id="ARBA00023015"/>
    </source>
</evidence>
<dbReference type="GO" id="GO:0003723">
    <property type="term" value="F:RNA binding"/>
    <property type="evidence" value="ECO:0007669"/>
    <property type="project" value="UniProtKB-UniRule"/>
</dbReference>
<organism evidence="8 9">
    <name type="scientific">Desulfoprunum benzoelyticum</name>
    <dbReference type="NCBI Taxonomy" id="1506996"/>
    <lineage>
        <taxon>Bacteria</taxon>
        <taxon>Pseudomonadati</taxon>
        <taxon>Thermodesulfobacteriota</taxon>
        <taxon>Desulfobulbia</taxon>
        <taxon>Desulfobulbales</taxon>
        <taxon>Desulfobulbaceae</taxon>
        <taxon>Desulfoprunum</taxon>
    </lineage>
</organism>
<proteinExistence type="inferred from homology"/>
<accession>A0A840V5G7</accession>
<dbReference type="Pfam" id="PF01029">
    <property type="entry name" value="NusB"/>
    <property type="match status" value="1"/>
</dbReference>
<dbReference type="EMBL" id="JACHEO010000017">
    <property type="protein sequence ID" value="MBB5348989.1"/>
    <property type="molecule type" value="Genomic_DNA"/>
</dbReference>
<keyword evidence="4 6" id="KW-0805">Transcription regulation</keyword>
<evidence type="ECO:0000256" key="2">
    <source>
        <dbReference type="ARBA" id="ARBA00022814"/>
    </source>
</evidence>
<dbReference type="Gene3D" id="1.10.940.10">
    <property type="entry name" value="NusB-like"/>
    <property type="match status" value="1"/>
</dbReference>
<dbReference type="Proteomes" id="UP000539642">
    <property type="component" value="Unassembled WGS sequence"/>
</dbReference>
<evidence type="ECO:0000256" key="5">
    <source>
        <dbReference type="ARBA" id="ARBA00023163"/>
    </source>
</evidence>
<keyword evidence="9" id="KW-1185">Reference proteome</keyword>
<dbReference type="InterPro" id="IPR011605">
    <property type="entry name" value="NusB_fam"/>
</dbReference>
<name>A0A840V5G7_9BACT</name>
<evidence type="ECO:0000256" key="3">
    <source>
        <dbReference type="ARBA" id="ARBA00022884"/>
    </source>
</evidence>
<comment type="caution">
    <text evidence="8">The sequence shown here is derived from an EMBL/GenBank/DDBJ whole genome shotgun (WGS) entry which is preliminary data.</text>
</comment>
<dbReference type="GO" id="GO:0006353">
    <property type="term" value="P:DNA-templated transcription termination"/>
    <property type="evidence" value="ECO:0007669"/>
    <property type="project" value="UniProtKB-UniRule"/>
</dbReference>
<gene>
    <name evidence="6" type="primary">nusB</name>
    <name evidence="8" type="ORF">HNQ81_002730</name>
</gene>
<dbReference type="AlphaFoldDB" id="A0A840V5G7"/>
<dbReference type="InterPro" id="IPR006027">
    <property type="entry name" value="NusB_RsmB_TIM44"/>
</dbReference>
<dbReference type="InterPro" id="IPR035926">
    <property type="entry name" value="NusB-like_sf"/>
</dbReference>
<dbReference type="PANTHER" id="PTHR11078:SF3">
    <property type="entry name" value="ANTITERMINATION NUSB DOMAIN-CONTAINING PROTEIN"/>
    <property type="match status" value="1"/>
</dbReference>
<reference evidence="8 9" key="1">
    <citation type="submission" date="2020-08" db="EMBL/GenBank/DDBJ databases">
        <title>Genomic Encyclopedia of Type Strains, Phase IV (KMG-IV): sequencing the most valuable type-strain genomes for metagenomic binning, comparative biology and taxonomic classification.</title>
        <authorList>
            <person name="Goeker M."/>
        </authorList>
    </citation>
    <scope>NUCLEOTIDE SEQUENCE [LARGE SCALE GENOMIC DNA]</scope>
    <source>
        <strain evidence="8 9">DSM 28570</strain>
    </source>
</reference>
<comment type="similarity">
    <text evidence="1 6">Belongs to the NusB family.</text>
</comment>
<keyword evidence="3 6" id="KW-0694">RNA-binding</keyword>
<evidence type="ECO:0000256" key="6">
    <source>
        <dbReference type="HAMAP-Rule" id="MF_00073"/>
    </source>
</evidence>
<evidence type="ECO:0000313" key="8">
    <source>
        <dbReference type="EMBL" id="MBB5348989.1"/>
    </source>
</evidence>
<dbReference type="GO" id="GO:0031564">
    <property type="term" value="P:transcription antitermination"/>
    <property type="evidence" value="ECO:0007669"/>
    <property type="project" value="UniProtKB-KW"/>
</dbReference>
<keyword evidence="2 6" id="KW-0889">Transcription antitermination</keyword>
<evidence type="ECO:0000256" key="1">
    <source>
        <dbReference type="ARBA" id="ARBA00005952"/>
    </source>
</evidence>
<dbReference type="PANTHER" id="PTHR11078">
    <property type="entry name" value="N UTILIZATION SUBSTANCE PROTEIN B-RELATED"/>
    <property type="match status" value="1"/>
</dbReference>
<dbReference type="HAMAP" id="MF_00073">
    <property type="entry name" value="NusB"/>
    <property type="match status" value="1"/>
</dbReference>
<evidence type="ECO:0000313" key="9">
    <source>
        <dbReference type="Proteomes" id="UP000539642"/>
    </source>
</evidence>
<feature type="domain" description="NusB/RsmB/TIM44" evidence="7">
    <location>
        <begin position="5"/>
        <end position="136"/>
    </location>
</feature>
<protein>
    <recommendedName>
        <fullName evidence="6">Transcription antitermination protein NusB</fullName>
    </recommendedName>
    <alternativeName>
        <fullName evidence="6">Antitermination factor NusB</fullName>
    </alternativeName>
</protein>
<evidence type="ECO:0000259" key="7">
    <source>
        <dbReference type="Pfam" id="PF01029"/>
    </source>
</evidence>
<keyword evidence="5 6" id="KW-0804">Transcription</keyword>
<dbReference type="NCBIfam" id="TIGR01951">
    <property type="entry name" value="nusB"/>
    <property type="match status" value="1"/>
</dbReference>
<dbReference type="GO" id="GO:0005829">
    <property type="term" value="C:cytosol"/>
    <property type="evidence" value="ECO:0007669"/>
    <property type="project" value="TreeGrafter"/>
</dbReference>
<sequence length="141" mass="16069">MGTRRQSREAALQYLFQEDFSKPAELEREDLADRFALFCGLFHVSKKGRSYALELLRISIANRERIDELIRQAAVNWRLSRIAAADRNILRLAVCEMLYIEDVPDEVAINEAVEIAKRFGGDDSPSFVNGVLDAVRKILRG</sequence>
<comment type="function">
    <text evidence="6">Involved in transcription antitermination. Required for transcription of ribosomal RNA (rRNA) genes. Binds specifically to the boxA antiterminator sequence of the ribosomal RNA (rrn) operons.</text>
</comment>
<dbReference type="SUPFAM" id="SSF48013">
    <property type="entry name" value="NusB-like"/>
    <property type="match status" value="1"/>
</dbReference>
<dbReference type="RefSeq" id="WP_183351802.1">
    <property type="nucleotide sequence ID" value="NZ_JACHEO010000017.1"/>
</dbReference>